<feature type="compositionally biased region" description="Low complexity" evidence="1">
    <location>
        <begin position="96"/>
        <end position="115"/>
    </location>
</feature>
<feature type="compositionally biased region" description="Polar residues" evidence="1">
    <location>
        <begin position="17"/>
        <end position="32"/>
    </location>
</feature>
<evidence type="ECO:0000313" key="2">
    <source>
        <dbReference type="EMBL" id="OQR77852.1"/>
    </source>
</evidence>
<feature type="compositionally biased region" description="Basic and acidic residues" evidence="1">
    <location>
        <begin position="173"/>
        <end position="182"/>
    </location>
</feature>
<keyword evidence="3" id="KW-1185">Reference proteome</keyword>
<feature type="region of interest" description="Disordered" evidence="1">
    <location>
        <begin position="52"/>
        <end position="80"/>
    </location>
</feature>
<protein>
    <submittedName>
        <fullName evidence="2">Uncharacterized protein</fullName>
    </submittedName>
</protein>
<organism evidence="2 3">
    <name type="scientific">Tropilaelaps mercedesae</name>
    <dbReference type="NCBI Taxonomy" id="418985"/>
    <lineage>
        <taxon>Eukaryota</taxon>
        <taxon>Metazoa</taxon>
        <taxon>Ecdysozoa</taxon>
        <taxon>Arthropoda</taxon>
        <taxon>Chelicerata</taxon>
        <taxon>Arachnida</taxon>
        <taxon>Acari</taxon>
        <taxon>Parasitiformes</taxon>
        <taxon>Mesostigmata</taxon>
        <taxon>Gamasina</taxon>
        <taxon>Dermanyssoidea</taxon>
        <taxon>Laelapidae</taxon>
        <taxon>Tropilaelaps</taxon>
    </lineage>
</organism>
<accession>A0A1V9XWP7</accession>
<dbReference type="AlphaFoldDB" id="A0A1V9XWP7"/>
<proteinExistence type="predicted"/>
<gene>
    <name evidence="2" type="ORF">BIW11_00384</name>
</gene>
<dbReference type="InParanoid" id="A0A1V9XWP7"/>
<feature type="compositionally biased region" description="Low complexity" evidence="1">
    <location>
        <begin position="62"/>
        <end position="80"/>
    </location>
</feature>
<comment type="caution">
    <text evidence="2">The sequence shown here is derived from an EMBL/GenBank/DDBJ whole genome shotgun (WGS) entry which is preliminary data.</text>
</comment>
<dbReference type="EMBL" id="MNPL01002974">
    <property type="protein sequence ID" value="OQR77852.1"/>
    <property type="molecule type" value="Genomic_DNA"/>
</dbReference>
<evidence type="ECO:0000256" key="1">
    <source>
        <dbReference type="SAM" id="MobiDB-lite"/>
    </source>
</evidence>
<dbReference type="Proteomes" id="UP000192247">
    <property type="component" value="Unassembled WGS sequence"/>
</dbReference>
<sequence length="200" mass="20592">MSSIDPIQDVRIHRSKSGNSTNALLQSGQQQHFPVGSSVGSGGFLAREPLGVLGELGDGTDDLGPLALSLPSLSASATGSPAGLVDLRAANDEQFSAALASSDDSEMSSGSESESPQPLGAFPGANKLRLSLPPVFPDSGQPPPPASWLNPHRPPPGPAHGTAIDHTGPPHGEFPRDDDGGQFRRLSSLLSGMLPMRHAE</sequence>
<name>A0A1V9XWP7_9ACAR</name>
<feature type="region of interest" description="Disordered" evidence="1">
    <location>
        <begin position="1"/>
        <end position="40"/>
    </location>
</feature>
<feature type="compositionally biased region" description="Pro residues" evidence="1">
    <location>
        <begin position="134"/>
        <end position="158"/>
    </location>
</feature>
<reference evidence="2 3" key="1">
    <citation type="journal article" date="2017" name="Gigascience">
        <title>Draft genome of the honey bee ectoparasitic mite, Tropilaelaps mercedesae, is shaped by the parasitic life history.</title>
        <authorList>
            <person name="Dong X."/>
            <person name="Armstrong S.D."/>
            <person name="Xia D."/>
            <person name="Makepeace B.L."/>
            <person name="Darby A.C."/>
            <person name="Kadowaki T."/>
        </authorList>
    </citation>
    <scope>NUCLEOTIDE SEQUENCE [LARGE SCALE GENOMIC DNA]</scope>
    <source>
        <strain evidence="2">Wuxi-XJTLU</strain>
    </source>
</reference>
<evidence type="ECO:0000313" key="3">
    <source>
        <dbReference type="Proteomes" id="UP000192247"/>
    </source>
</evidence>
<feature type="region of interest" description="Disordered" evidence="1">
    <location>
        <begin position="96"/>
        <end position="200"/>
    </location>
</feature>